<dbReference type="Gene3D" id="2.160.10.10">
    <property type="entry name" value="Hexapeptide repeat proteins"/>
    <property type="match status" value="1"/>
</dbReference>
<dbReference type="Pfam" id="PF01704">
    <property type="entry name" value="UDPGP"/>
    <property type="match status" value="1"/>
</dbReference>
<evidence type="ECO:0000256" key="1">
    <source>
        <dbReference type="ARBA" id="ARBA00010401"/>
    </source>
</evidence>
<dbReference type="FunFam" id="2.160.10.10:FF:000001">
    <property type="entry name" value="UTP--glucose-1-phosphate uridylyltransferase"/>
    <property type="match status" value="1"/>
</dbReference>
<dbReference type="SUPFAM" id="SSF53448">
    <property type="entry name" value="Nucleotide-diphospho-sugar transferases"/>
    <property type="match status" value="1"/>
</dbReference>
<keyword evidence="4 5" id="KW-0548">Nucleotidyltransferase</keyword>
<name>A0A5J4X1X6_9EUKA</name>
<evidence type="ECO:0000256" key="6">
    <source>
        <dbReference type="PIRSR" id="PIRSR000806-1"/>
    </source>
</evidence>
<evidence type="ECO:0000256" key="4">
    <source>
        <dbReference type="ARBA" id="ARBA00022695"/>
    </source>
</evidence>
<evidence type="ECO:0000256" key="3">
    <source>
        <dbReference type="ARBA" id="ARBA00022679"/>
    </source>
</evidence>
<dbReference type="Gene3D" id="3.90.550.10">
    <property type="entry name" value="Spore Coat Polysaccharide Biosynthesis Protein SpsA, Chain A"/>
    <property type="match status" value="1"/>
</dbReference>
<dbReference type="GO" id="GO:0006011">
    <property type="term" value="P:UDP-alpha-D-glucose metabolic process"/>
    <property type="evidence" value="ECO:0007669"/>
    <property type="project" value="UniProtKB-UniRule"/>
</dbReference>
<feature type="binding site" evidence="7">
    <location>
        <position position="204"/>
    </location>
    <ligand>
        <name>UTP</name>
        <dbReference type="ChEBI" id="CHEBI:46398"/>
    </ligand>
</feature>
<sequence>MIEEALHKVLGDSQAKRQKDLIDRKDKCKIVWEKVKPLTKDQIIEYESLEVGEPSEIRNMLSKIAIVKLNGGLGTTMGLSGPKSTIVIRNRKNFLQLTFEQVMHINKQYQVNIPIVIMNSFYTEVQTQEFVKQFPKLNIICFNQNQFPRLNRETLLPIAQSRDAPDEYWYPPGHGDIYDCLHHYGTLDQLIGQGIEVLFLSNIDNLGATPDDRIMRQFLNPQKSKDANNTDILIELTSKLPVDVKGGTVINYPLSDGSNQMGFKLLEIAQVPADHIDEFKSVRVFSVFNTNNVWIRTGFLKKTLETENLKLDVIQNPKNIPGLPPILQLETACCAIVSCAKRIEIVHVHRLRFIPTKTCADLMLLMSDYYELLPYPNGEQQQDDKEQKEKDQTEAKQEPCFLHVSKKRNFHTTTPSISLGPFYSTITDLQKRCPHIPSLVDMEGLTVVGDVSFGSGVCIKGQVAVVAPTGQKLILPPGSVLDNVTVCGGLDITPR</sequence>
<reference evidence="9 10" key="1">
    <citation type="submission" date="2019-03" db="EMBL/GenBank/DDBJ databases">
        <title>Single cell metagenomics reveals metabolic interactions within the superorganism composed of flagellate Streblomastix strix and complex community of Bacteroidetes bacteria on its surface.</title>
        <authorList>
            <person name="Treitli S.C."/>
            <person name="Kolisko M."/>
            <person name="Husnik F."/>
            <person name="Keeling P."/>
            <person name="Hampl V."/>
        </authorList>
    </citation>
    <scope>NUCLEOTIDE SEQUENCE [LARGE SCALE GENOMIC DNA]</scope>
    <source>
        <strain evidence="9">ST1C</strain>
    </source>
</reference>
<dbReference type="InterPro" id="IPR002618">
    <property type="entry name" value="UDPGP_fam"/>
</dbReference>
<feature type="binding site" evidence="7">
    <location>
        <position position="357"/>
    </location>
    <ligand>
        <name>UTP</name>
        <dbReference type="ChEBI" id="CHEBI:46398"/>
    </ligand>
</feature>
<feature type="binding site" evidence="7">
    <location>
        <position position="83"/>
    </location>
    <ligand>
        <name>UTP</name>
        <dbReference type="ChEBI" id="CHEBI:46398"/>
    </ligand>
</feature>
<keyword evidence="3 5" id="KW-0808">Transferase</keyword>
<dbReference type="GO" id="GO:0003983">
    <property type="term" value="F:UTP:glucose-1-phosphate uridylyltransferase activity"/>
    <property type="evidence" value="ECO:0007669"/>
    <property type="project" value="UniProtKB-EC"/>
</dbReference>
<dbReference type="EC" id="2.7.7.9" evidence="2 5"/>
<dbReference type="InterPro" id="IPR029044">
    <property type="entry name" value="Nucleotide-diphossugar_trans"/>
</dbReference>
<dbReference type="FunFam" id="3.90.550.10:FF:000002">
    <property type="entry name" value="UTP--glucose-1-phosphate uridylyltransferase"/>
    <property type="match status" value="1"/>
</dbReference>
<evidence type="ECO:0000256" key="7">
    <source>
        <dbReference type="PIRSR" id="PIRSR000806-2"/>
    </source>
</evidence>
<dbReference type="Proteomes" id="UP000324800">
    <property type="component" value="Unassembled WGS sequence"/>
</dbReference>
<comment type="catalytic activity">
    <reaction evidence="5">
        <text>alpha-D-glucose 1-phosphate + UTP + H(+) = UDP-alpha-D-glucose + diphosphate</text>
        <dbReference type="Rhea" id="RHEA:19889"/>
        <dbReference type="ChEBI" id="CHEBI:15378"/>
        <dbReference type="ChEBI" id="CHEBI:33019"/>
        <dbReference type="ChEBI" id="CHEBI:46398"/>
        <dbReference type="ChEBI" id="CHEBI:58601"/>
        <dbReference type="ChEBI" id="CHEBI:58885"/>
        <dbReference type="EC" id="2.7.7.9"/>
    </reaction>
</comment>
<gene>
    <name evidence="9" type="ORF">EZS28_003806</name>
</gene>
<dbReference type="PANTHER" id="PTHR43511">
    <property type="match status" value="1"/>
</dbReference>
<organism evidence="9 10">
    <name type="scientific">Streblomastix strix</name>
    <dbReference type="NCBI Taxonomy" id="222440"/>
    <lineage>
        <taxon>Eukaryota</taxon>
        <taxon>Metamonada</taxon>
        <taxon>Preaxostyla</taxon>
        <taxon>Oxymonadida</taxon>
        <taxon>Streblomastigidae</taxon>
        <taxon>Streblomastix</taxon>
    </lineage>
</organism>
<dbReference type="InterPro" id="IPR016267">
    <property type="entry name" value="UDPGP_trans"/>
</dbReference>
<evidence type="ECO:0000256" key="2">
    <source>
        <dbReference type="ARBA" id="ARBA00012415"/>
    </source>
</evidence>
<proteinExistence type="inferred from homology"/>
<dbReference type="PIRSF" id="PIRSF000806">
    <property type="entry name" value="UDPGP"/>
    <property type="match status" value="1"/>
</dbReference>
<evidence type="ECO:0000313" key="9">
    <source>
        <dbReference type="EMBL" id="KAA6400665.1"/>
    </source>
</evidence>
<protein>
    <recommendedName>
        <fullName evidence="2 5">UTP--glucose-1-phosphate uridylyltransferase</fullName>
        <ecNumber evidence="2 5">2.7.7.9</ecNumber>
    </recommendedName>
</protein>
<evidence type="ECO:0000313" key="10">
    <source>
        <dbReference type="Proteomes" id="UP000324800"/>
    </source>
</evidence>
<dbReference type="EMBL" id="SNRW01000524">
    <property type="protein sequence ID" value="KAA6400665.1"/>
    <property type="molecule type" value="Genomic_DNA"/>
</dbReference>
<dbReference type="AlphaFoldDB" id="A0A5J4X1X6"/>
<feature type="binding site" evidence="6">
    <location>
        <position position="174"/>
    </location>
    <ligand>
        <name>substrate</name>
    </ligand>
</feature>
<comment type="caution">
    <text evidence="9">The sequence shown here is derived from an EMBL/GenBank/DDBJ whole genome shotgun (WGS) entry which is preliminary data.</text>
</comment>
<evidence type="ECO:0000256" key="5">
    <source>
        <dbReference type="PIRNR" id="PIRNR000806"/>
    </source>
</evidence>
<dbReference type="OrthoDB" id="932129at2759"/>
<comment type="similarity">
    <text evidence="1 5">Belongs to the UDPGP type 1 family.</text>
</comment>
<feature type="region of interest" description="Disordered" evidence="8">
    <location>
        <begin position="377"/>
        <end position="396"/>
    </location>
</feature>
<feature type="compositionally biased region" description="Basic and acidic residues" evidence="8">
    <location>
        <begin position="382"/>
        <end position="396"/>
    </location>
</feature>
<accession>A0A5J4X1X6</accession>
<feature type="binding site" evidence="7">
    <location>
        <position position="173"/>
    </location>
    <ligand>
        <name>UTP</name>
        <dbReference type="ChEBI" id="CHEBI:46398"/>
    </ligand>
</feature>
<evidence type="ECO:0000256" key="8">
    <source>
        <dbReference type="SAM" id="MobiDB-lite"/>
    </source>
</evidence>
<feature type="binding site" evidence="7">
    <location>
        <position position="144"/>
    </location>
    <ligand>
        <name>UTP</name>
        <dbReference type="ChEBI" id="CHEBI:46398"/>
    </ligand>
</feature>